<feature type="chain" id="PRO_5001535363" description="Copper transport protein" evidence="6">
    <location>
        <begin position="22"/>
        <end position="425"/>
    </location>
</feature>
<dbReference type="InterPro" id="IPR007274">
    <property type="entry name" value="Cop_transporter"/>
</dbReference>
<keyword evidence="4 5" id="KW-0472">Membrane</keyword>
<evidence type="ECO:0000313" key="8">
    <source>
        <dbReference type="EMBL" id="ETW08451.1"/>
    </source>
</evidence>
<dbReference type="CDD" id="cd00371">
    <property type="entry name" value="HMA"/>
    <property type="match status" value="1"/>
</dbReference>
<dbReference type="EMBL" id="KI913953">
    <property type="protein sequence ID" value="ETW08451.1"/>
    <property type="molecule type" value="Genomic_DNA"/>
</dbReference>
<keyword evidence="5" id="KW-0406">Ion transport</keyword>
<feature type="transmembrane region" description="Helical" evidence="5">
    <location>
        <begin position="272"/>
        <end position="292"/>
    </location>
</feature>
<dbReference type="GO" id="GO:0046872">
    <property type="term" value="F:metal ion binding"/>
    <property type="evidence" value="ECO:0007669"/>
    <property type="project" value="InterPro"/>
</dbReference>
<dbReference type="PROSITE" id="PS50846">
    <property type="entry name" value="HMA_2"/>
    <property type="match status" value="1"/>
</dbReference>
<dbReference type="PANTHER" id="PTHR12483">
    <property type="entry name" value="SOLUTE CARRIER FAMILY 31 COPPER TRANSPORTERS"/>
    <property type="match status" value="1"/>
</dbReference>
<evidence type="ECO:0000256" key="2">
    <source>
        <dbReference type="ARBA" id="ARBA00022692"/>
    </source>
</evidence>
<keyword evidence="2 5" id="KW-0812">Transmembrane</keyword>
<feature type="transmembrane region" description="Helical" evidence="5">
    <location>
        <begin position="221"/>
        <end position="243"/>
    </location>
</feature>
<evidence type="ECO:0000256" key="6">
    <source>
        <dbReference type="SAM" id="SignalP"/>
    </source>
</evidence>
<dbReference type="OrthoDB" id="161814at2759"/>
<comment type="subcellular location">
    <subcellularLocation>
        <location evidence="1 5">Membrane</location>
        <topology evidence="1 5">Multi-pass membrane protein</topology>
    </subcellularLocation>
</comment>
<dbReference type="Gene3D" id="3.30.70.100">
    <property type="match status" value="1"/>
</dbReference>
<dbReference type="eggNOG" id="KOG3386">
    <property type="taxonomic scope" value="Eukaryota"/>
</dbReference>
<gene>
    <name evidence="8" type="ORF">H310_01031</name>
</gene>
<evidence type="ECO:0000259" key="7">
    <source>
        <dbReference type="PROSITE" id="PS50846"/>
    </source>
</evidence>
<dbReference type="PANTHER" id="PTHR12483:SF27">
    <property type="entry name" value="COPPER TRANSPORT PROTEIN CTR1"/>
    <property type="match status" value="1"/>
</dbReference>
<dbReference type="GO" id="GO:0005375">
    <property type="term" value="F:copper ion transmembrane transporter activity"/>
    <property type="evidence" value="ECO:0007669"/>
    <property type="project" value="UniProtKB-UniRule"/>
</dbReference>
<evidence type="ECO:0000256" key="4">
    <source>
        <dbReference type="ARBA" id="ARBA00023136"/>
    </source>
</evidence>
<keyword evidence="5" id="KW-0187">Copper transport</keyword>
<accession>A0A024UPW8</accession>
<dbReference type="Pfam" id="PF00403">
    <property type="entry name" value="HMA"/>
    <property type="match status" value="1"/>
</dbReference>
<protein>
    <recommendedName>
        <fullName evidence="5">Copper transport protein</fullName>
    </recommendedName>
</protein>
<organism evidence="8">
    <name type="scientific">Aphanomyces invadans</name>
    <dbReference type="NCBI Taxonomy" id="157072"/>
    <lineage>
        <taxon>Eukaryota</taxon>
        <taxon>Sar</taxon>
        <taxon>Stramenopiles</taxon>
        <taxon>Oomycota</taxon>
        <taxon>Saprolegniomycetes</taxon>
        <taxon>Saprolegniales</taxon>
        <taxon>Verrucalvaceae</taxon>
        <taxon>Aphanomyces</taxon>
    </lineage>
</organism>
<dbReference type="InterPro" id="IPR036163">
    <property type="entry name" value="HMA_dom_sf"/>
</dbReference>
<name>A0A024UPW8_9STRA</name>
<evidence type="ECO:0000256" key="5">
    <source>
        <dbReference type="RuleBase" id="RU367022"/>
    </source>
</evidence>
<reference evidence="8" key="1">
    <citation type="submission" date="2013-12" db="EMBL/GenBank/DDBJ databases">
        <title>The Genome Sequence of Aphanomyces invadans NJM9701.</title>
        <authorList>
            <consortium name="The Broad Institute Genomics Platform"/>
            <person name="Russ C."/>
            <person name="Tyler B."/>
            <person name="van West P."/>
            <person name="Dieguez-Uribeondo J."/>
            <person name="Young S.K."/>
            <person name="Zeng Q."/>
            <person name="Gargeya S."/>
            <person name="Fitzgerald M."/>
            <person name="Abouelleil A."/>
            <person name="Alvarado L."/>
            <person name="Chapman S.B."/>
            <person name="Gainer-Dewar J."/>
            <person name="Goldberg J."/>
            <person name="Griggs A."/>
            <person name="Gujja S."/>
            <person name="Hansen M."/>
            <person name="Howarth C."/>
            <person name="Imamovic A."/>
            <person name="Ireland A."/>
            <person name="Larimer J."/>
            <person name="McCowan C."/>
            <person name="Murphy C."/>
            <person name="Pearson M."/>
            <person name="Poon T.W."/>
            <person name="Priest M."/>
            <person name="Roberts A."/>
            <person name="Saif S."/>
            <person name="Shea T."/>
            <person name="Sykes S."/>
            <person name="Wortman J."/>
            <person name="Nusbaum C."/>
            <person name="Birren B."/>
        </authorList>
    </citation>
    <scope>NUCLEOTIDE SEQUENCE [LARGE SCALE GENOMIC DNA]</scope>
    <source>
        <strain evidence="8">NJM9701</strain>
    </source>
</reference>
<dbReference type="GeneID" id="20078081"/>
<dbReference type="AlphaFoldDB" id="A0A024UPW8"/>
<keyword evidence="6" id="KW-0732">Signal</keyword>
<dbReference type="SUPFAM" id="SSF55008">
    <property type="entry name" value="HMA, heavy metal-associated domain"/>
    <property type="match status" value="1"/>
</dbReference>
<evidence type="ECO:0000256" key="3">
    <source>
        <dbReference type="ARBA" id="ARBA00022989"/>
    </source>
</evidence>
<dbReference type="InterPro" id="IPR006121">
    <property type="entry name" value="HMA_dom"/>
</dbReference>
<dbReference type="VEuPathDB" id="FungiDB:H310_01031"/>
<dbReference type="RefSeq" id="XP_008862256.1">
    <property type="nucleotide sequence ID" value="XM_008864034.1"/>
</dbReference>
<keyword evidence="3 5" id="KW-1133">Transmembrane helix</keyword>
<feature type="domain" description="HMA" evidence="7">
    <location>
        <begin position="339"/>
        <end position="403"/>
    </location>
</feature>
<feature type="signal peptide" evidence="6">
    <location>
        <begin position="1"/>
        <end position="21"/>
    </location>
</feature>
<keyword evidence="5" id="KW-0813">Transport</keyword>
<proteinExistence type="inferred from homology"/>
<feature type="transmembrane region" description="Helical" evidence="5">
    <location>
        <begin position="298"/>
        <end position="314"/>
    </location>
</feature>
<evidence type="ECO:0000256" key="1">
    <source>
        <dbReference type="ARBA" id="ARBA00004141"/>
    </source>
</evidence>
<keyword evidence="5" id="KW-0186">Copper</keyword>
<comment type="similarity">
    <text evidence="5">Belongs to the copper transporter (Ctr) (TC 1.A.56) family. SLC31A subfamily.</text>
</comment>
<dbReference type="GO" id="GO:0005886">
    <property type="term" value="C:plasma membrane"/>
    <property type="evidence" value="ECO:0007669"/>
    <property type="project" value="TreeGrafter"/>
</dbReference>
<dbReference type="Pfam" id="PF04145">
    <property type="entry name" value="Ctr"/>
    <property type="match status" value="1"/>
</dbReference>
<sequence>MGTWMLKFVTGIAGLFATANAHDHGGMNANAPLNDESTHCPICNMDVVKDWYLQMAHGQRIYSCSMSDGSQFKMGARGFSHASLVGATMKDISSNLSCGDTCPDCAAGTVIDPISGDVVPTVNFKYLCLNRGQKLYFSSDTTKEQFVQGMATKPYFAVEKAICGGQPCADSFQLPVPIQDEPTPQAPPFCTGSSVMFSGFQTTVDGTCIKLFFQSWVLDTPLKYCLGVFAVFVLPLVNERLIVFREDLRMHYIKTKLPSRYQGGWTKHTRKLALTGLYMIQMTLAYLAMLVVMVYDSVLFLALIAGFGFAFAIFKSERSLGLKSTAMMRATWRFDESDFLTVLSVEGMMCMQNCGSTVQSALEKVPGVKQVYVGFSEKCAYVSGSAPTVALVDAVEAVGFEARVLRRPRAESDGAPAYGSNSHLA</sequence>